<feature type="compositionally biased region" description="Basic and acidic residues" evidence="1">
    <location>
        <begin position="179"/>
        <end position="189"/>
    </location>
</feature>
<dbReference type="EMBL" id="OZ020104">
    <property type="protein sequence ID" value="CAK9278272.1"/>
    <property type="molecule type" value="Genomic_DNA"/>
</dbReference>
<accession>A0ABP0XGN6</accession>
<organism evidence="2 3">
    <name type="scientific">Sphagnum jensenii</name>
    <dbReference type="NCBI Taxonomy" id="128206"/>
    <lineage>
        <taxon>Eukaryota</taxon>
        <taxon>Viridiplantae</taxon>
        <taxon>Streptophyta</taxon>
        <taxon>Embryophyta</taxon>
        <taxon>Bryophyta</taxon>
        <taxon>Sphagnophytina</taxon>
        <taxon>Sphagnopsida</taxon>
        <taxon>Sphagnales</taxon>
        <taxon>Sphagnaceae</taxon>
        <taxon>Sphagnum</taxon>
    </lineage>
</organism>
<proteinExistence type="predicted"/>
<feature type="region of interest" description="Disordered" evidence="1">
    <location>
        <begin position="166"/>
        <end position="189"/>
    </location>
</feature>
<evidence type="ECO:0000313" key="2">
    <source>
        <dbReference type="EMBL" id="CAK9278272.1"/>
    </source>
</evidence>
<name>A0ABP0XGN6_9BRYO</name>
<sequence>MEERLHVVTGELEETAEIVGEATTSINCLRAHEPRNVQEGAESSKGESVKRLEALEKMVAVLKKELNEVDLQSEDVIAERDMFVRDVRAKELDILELKKDNKKLTIVTGPGLDAGEDLHERELQLIGEVESNSTAVQKLGTSLPVAAEAQSYICICGTQRSPQQVTTCREVVRPATDQRGGRSKTEGEA</sequence>
<evidence type="ECO:0000256" key="1">
    <source>
        <dbReference type="SAM" id="MobiDB-lite"/>
    </source>
</evidence>
<dbReference type="Proteomes" id="UP001497444">
    <property type="component" value="Chromosome 9"/>
</dbReference>
<evidence type="ECO:0000313" key="3">
    <source>
        <dbReference type="Proteomes" id="UP001497444"/>
    </source>
</evidence>
<protein>
    <submittedName>
        <fullName evidence="2">Uncharacterized protein</fullName>
    </submittedName>
</protein>
<keyword evidence="3" id="KW-1185">Reference proteome</keyword>
<reference evidence="2" key="1">
    <citation type="submission" date="2024-02" db="EMBL/GenBank/DDBJ databases">
        <authorList>
            <consortium name="ELIXIR-Norway"/>
            <consortium name="Elixir Norway"/>
        </authorList>
    </citation>
    <scope>NUCLEOTIDE SEQUENCE</scope>
</reference>
<gene>
    <name evidence="2" type="ORF">CSSPJE1EN1_LOCUS23750</name>
</gene>